<gene>
    <name evidence="1" type="ORF">GR212_20510</name>
</gene>
<dbReference type="AlphaFoldDB" id="A0A6L9UCH7"/>
<dbReference type="EMBL" id="WUEY01000009">
    <property type="protein sequence ID" value="NEI71972.1"/>
    <property type="molecule type" value="Genomic_DNA"/>
</dbReference>
<accession>A0A6L9UCH7</accession>
<protein>
    <recommendedName>
        <fullName evidence="3">SGNH/GDSL hydrolase family protein</fullName>
    </recommendedName>
</protein>
<comment type="caution">
    <text evidence="1">The sequence shown here is derived from an EMBL/GenBank/DDBJ whole genome shotgun (WGS) entry which is preliminary data.</text>
</comment>
<proteinExistence type="predicted"/>
<reference evidence="1 2" key="1">
    <citation type="submission" date="2019-12" db="EMBL/GenBank/DDBJ databases">
        <title>Rhizobium genotypes associated with high levels of biological nitrogen fixation by grain legumes in a temperate-maritime cropping system.</title>
        <authorList>
            <person name="Maluk M."/>
            <person name="Francesc Ferrando Molina F."/>
            <person name="Lopez Del Egido L."/>
            <person name="Lafos M."/>
            <person name="Langarica-Fuentes A."/>
            <person name="Gebre Yohannes G."/>
            <person name="Young M.W."/>
            <person name="Martin P."/>
            <person name="Gantlett R."/>
            <person name="Kenicer G."/>
            <person name="Hawes C."/>
            <person name="Begg G.S."/>
            <person name="Quilliam R.S."/>
            <person name="Squire G.R."/>
            <person name="Poole P.S."/>
            <person name="Young P.W."/>
            <person name="Iannetta P.M."/>
            <person name="James E.K."/>
        </authorList>
    </citation>
    <scope>NUCLEOTIDE SEQUENCE [LARGE SCALE GENOMIC DNA]</scope>
    <source>
        <strain evidence="1 2">JHI1118</strain>
    </source>
</reference>
<evidence type="ECO:0000313" key="1">
    <source>
        <dbReference type="EMBL" id="NEI71972.1"/>
    </source>
</evidence>
<evidence type="ECO:0008006" key="3">
    <source>
        <dbReference type="Google" id="ProtNLM"/>
    </source>
</evidence>
<dbReference type="Proteomes" id="UP000483035">
    <property type="component" value="Unassembled WGS sequence"/>
</dbReference>
<name>A0A6L9UCH7_9HYPH</name>
<sequence length="252" mass="28759">MQSEIIIGGNSHVSVFGVPLALPDKQNRLVEVHYNSARIRVLTGEWPRRESYWSDLVEVSEEKKVALLWNGNQHMARFLFQSGDPFDFITKNDQSIDIENSILIPQTVIREILHKNFNELDILLKKLKYVGSDIVVCAPPPPKEDDGFIRKVLKKEKYFSDYATARQLPLDSIPLTQPRVRLKLWSVLCDLYAETSARNSVAFLPPPSDAIDSAGFLKPSCYAYDVTHANTEYGRQICDLLIDHFSRSHIEN</sequence>
<organism evidence="1 2">
    <name type="scientific">Rhizobium lusitanum</name>
    <dbReference type="NCBI Taxonomy" id="293958"/>
    <lineage>
        <taxon>Bacteria</taxon>
        <taxon>Pseudomonadati</taxon>
        <taxon>Pseudomonadota</taxon>
        <taxon>Alphaproteobacteria</taxon>
        <taxon>Hyphomicrobiales</taxon>
        <taxon>Rhizobiaceae</taxon>
        <taxon>Rhizobium/Agrobacterium group</taxon>
        <taxon>Rhizobium</taxon>
    </lineage>
</organism>
<evidence type="ECO:0000313" key="2">
    <source>
        <dbReference type="Proteomes" id="UP000483035"/>
    </source>
</evidence>
<dbReference type="RefSeq" id="WP_163988803.1">
    <property type="nucleotide sequence ID" value="NZ_WUEY01000009.1"/>
</dbReference>